<dbReference type="SMART" id="SM00355">
    <property type="entry name" value="ZnF_C2H2"/>
    <property type="match status" value="5"/>
</dbReference>
<comment type="subcellular location">
    <subcellularLocation>
        <location evidence="1">Nucleus</location>
    </subcellularLocation>
</comment>
<reference evidence="14" key="2">
    <citation type="submission" date="2020-05" db="UniProtKB">
        <authorList>
            <consortium name="EnsemblMetazoa"/>
        </authorList>
    </citation>
    <scope>IDENTIFICATION</scope>
    <source>
        <strain evidence="14">wikel</strain>
    </source>
</reference>
<evidence type="ECO:0000256" key="4">
    <source>
        <dbReference type="ARBA" id="ARBA00022771"/>
    </source>
</evidence>
<keyword evidence="2" id="KW-0479">Metal-binding</keyword>
<evidence type="ECO:0000313" key="14">
    <source>
        <dbReference type="EnsemblMetazoa" id="ISCW017906-PA"/>
    </source>
</evidence>
<feature type="domain" description="C2H2-type" evidence="12">
    <location>
        <begin position="121"/>
        <end position="148"/>
    </location>
</feature>
<dbReference type="AlphaFoldDB" id="B7PJ03"/>
<proteinExistence type="predicted"/>
<dbReference type="EnsemblMetazoa" id="ISCW017906-RA">
    <property type="protein sequence ID" value="ISCW017906-PA"/>
    <property type="gene ID" value="ISCW017906"/>
</dbReference>
<dbReference type="SUPFAM" id="SSF57667">
    <property type="entry name" value="beta-beta-alpha zinc fingers"/>
    <property type="match status" value="3"/>
</dbReference>
<dbReference type="VEuPathDB" id="VectorBase:ISCW017906"/>
<dbReference type="FunFam" id="3.30.160.60:FF:000446">
    <property type="entry name" value="Zinc finger protein"/>
    <property type="match status" value="1"/>
</dbReference>
<feature type="compositionally biased region" description="Low complexity" evidence="11">
    <location>
        <begin position="1"/>
        <end position="22"/>
    </location>
</feature>
<protein>
    <submittedName>
        <fullName evidence="13 14">Zinc finger protein, putative</fullName>
    </submittedName>
</protein>
<evidence type="ECO:0000313" key="15">
    <source>
        <dbReference type="Proteomes" id="UP000001555"/>
    </source>
</evidence>
<feature type="non-terminal residue" evidence="13">
    <location>
        <position position="182"/>
    </location>
</feature>
<dbReference type="EMBL" id="ABJB010128863">
    <property type="status" value="NOT_ANNOTATED_CDS"/>
    <property type="molecule type" value="Genomic_DNA"/>
</dbReference>
<keyword evidence="4 10" id="KW-0863">Zinc-finger</keyword>
<reference evidence="13 15" key="1">
    <citation type="submission" date="2008-03" db="EMBL/GenBank/DDBJ databases">
        <title>Annotation of Ixodes scapularis.</title>
        <authorList>
            <consortium name="Ixodes scapularis Genome Project Consortium"/>
            <person name="Caler E."/>
            <person name="Hannick L.I."/>
            <person name="Bidwell S."/>
            <person name="Joardar V."/>
            <person name="Thiagarajan M."/>
            <person name="Amedeo P."/>
            <person name="Galinsky K.J."/>
            <person name="Schobel S."/>
            <person name="Inman J."/>
            <person name="Hostetler J."/>
            <person name="Miller J."/>
            <person name="Hammond M."/>
            <person name="Megy K."/>
            <person name="Lawson D."/>
            <person name="Kodira C."/>
            <person name="Sutton G."/>
            <person name="Meyer J."/>
            <person name="Hill C.A."/>
            <person name="Birren B."/>
            <person name="Nene V."/>
            <person name="Collins F."/>
            <person name="Alarcon-Chaidez F."/>
            <person name="Wikel S."/>
            <person name="Strausberg R."/>
        </authorList>
    </citation>
    <scope>NUCLEOTIDE SEQUENCE [LARGE SCALE GENOMIC DNA]</scope>
    <source>
        <strain evidence="15">Wikel</strain>
        <strain evidence="13">Wikel colony</strain>
    </source>
</reference>
<accession>B7PJ03</accession>
<dbReference type="FunFam" id="3.30.160.60:FF:002343">
    <property type="entry name" value="Zinc finger protein 33A"/>
    <property type="match status" value="1"/>
</dbReference>
<keyword evidence="9" id="KW-0539">Nucleus</keyword>
<keyword evidence="8" id="KW-0804">Transcription</keyword>
<feature type="region of interest" description="Disordered" evidence="11">
    <location>
        <begin position="1"/>
        <end position="31"/>
    </location>
</feature>
<dbReference type="PROSITE" id="PS00028">
    <property type="entry name" value="ZINC_FINGER_C2H2_1"/>
    <property type="match status" value="2"/>
</dbReference>
<evidence type="ECO:0000259" key="12">
    <source>
        <dbReference type="PROSITE" id="PS50157"/>
    </source>
</evidence>
<evidence type="ECO:0000256" key="8">
    <source>
        <dbReference type="ARBA" id="ARBA00023163"/>
    </source>
</evidence>
<dbReference type="GO" id="GO:0003677">
    <property type="term" value="F:DNA binding"/>
    <property type="evidence" value="ECO:0007669"/>
    <property type="project" value="UniProtKB-KW"/>
</dbReference>
<dbReference type="InterPro" id="IPR036236">
    <property type="entry name" value="Znf_C2H2_sf"/>
</dbReference>
<dbReference type="PANTHER" id="PTHR23235:SF142">
    <property type="entry name" value="ZINC FINGER PROTEIN 384"/>
    <property type="match status" value="1"/>
</dbReference>
<dbReference type="EMBL" id="ABJB010295718">
    <property type="status" value="NOT_ANNOTATED_CDS"/>
    <property type="molecule type" value="Genomic_DNA"/>
</dbReference>
<evidence type="ECO:0000256" key="11">
    <source>
        <dbReference type="SAM" id="MobiDB-lite"/>
    </source>
</evidence>
<feature type="domain" description="C2H2-type" evidence="12">
    <location>
        <begin position="34"/>
        <end position="61"/>
    </location>
</feature>
<evidence type="ECO:0000256" key="6">
    <source>
        <dbReference type="ARBA" id="ARBA00023015"/>
    </source>
</evidence>
<feature type="non-terminal residue" evidence="13">
    <location>
        <position position="1"/>
    </location>
</feature>
<evidence type="ECO:0000256" key="2">
    <source>
        <dbReference type="ARBA" id="ARBA00022723"/>
    </source>
</evidence>
<name>B7PJ03_IXOSC</name>
<feature type="domain" description="C2H2-type" evidence="12">
    <location>
        <begin position="62"/>
        <end position="90"/>
    </location>
</feature>
<dbReference type="EMBL" id="DS722680">
    <property type="protein sequence ID" value="EEC06575.1"/>
    <property type="molecule type" value="Genomic_DNA"/>
</dbReference>
<dbReference type="HOGENOM" id="CLU_002678_2_1_1"/>
<dbReference type="InterPro" id="IPR013087">
    <property type="entry name" value="Znf_C2H2_type"/>
</dbReference>
<evidence type="ECO:0000256" key="3">
    <source>
        <dbReference type="ARBA" id="ARBA00022737"/>
    </source>
</evidence>
<dbReference type="GO" id="GO:0005634">
    <property type="term" value="C:nucleus"/>
    <property type="evidence" value="ECO:0000318"/>
    <property type="project" value="GO_Central"/>
</dbReference>
<feature type="domain" description="C2H2-type" evidence="12">
    <location>
        <begin position="149"/>
        <end position="176"/>
    </location>
</feature>
<dbReference type="PANTHER" id="PTHR23235">
    <property type="entry name" value="KRUEPPEL-LIKE TRANSCRIPTION FACTOR"/>
    <property type="match status" value="1"/>
</dbReference>
<evidence type="ECO:0000256" key="9">
    <source>
        <dbReference type="ARBA" id="ARBA00023242"/>
    </source>
</evidence>
<feature type="domain" description="C2H2-type" evidence="12">
    <location>
        <begin position="91"/>
        <end position="109"/>
    </location>
</feature>
<keyword evidence="3" id="KW-0677">Repeat</keyword>
<dbReference type="GO" id="GO:0008270">
    <property type="term" value="F:zinc ion binding"/>
    <property type="evidence" value="ECO:0007669"/>
    <property type="project" value="UniProtKB-KW"/>
</dbReference>
<dbReference type="Gene3D" id="3.30.160.60">
    <property type="entry name" value="Classic Zinc Finger"/>
    <property type="match status" value="5"/>
</dbReference>
<evidence type="ECO:0000256" key="1">
    <source>
        <dbReference type="ARBA" id="ARBA00004123"/>
    </source>
</evidence>
<organism>
    <name type="scientific">Ixodes scapularis</name>
    <name type="common">Black-legged tick</name>
    <name type="synonym">Deer tick</name>
    <dbReference type="NCBI Taxonomy" id="6945"/>
    <lineage>
        <taxon>Eukaryota</taxon>
        <taxon>Metazoa</taxon>
        <taxon>Ecdysozoa</taxon>
        <taxon>Arthropoda</taxon>
        <taxon>Chelicerata</taxon>
        <taxon>Arachnida</taxon>
        <taxon>Acari</taxon>
        <taxon>Parasitiformes</taxon>
        <taxon>Ixodida</taxon>
        <taxon>Ixodoidea</taxon>
        <taxon>Ixodidae</taxon>
        <taxon>Ixodinae</taxon>
        <taxon>Ixodes</taxon>
    </lineage>
</organism>
<dbReference type="Proteomes" id="UP000001555">
    <property type="component" value="Unassembled WGS sequence"/>
</dbReference>
<dbReference type="PaxDb" id="6945-B7PJ03"/>
<keyword evidence="5" id="KW-0862">Zinc</keyword>
<evidence type="ECO:0000256" key="7">
    <source>
        <dbReference type="ARBA" id="ARBA00023125"/>
    </source>
</evidence>
<keyword evidence="15" id="KW-1185">Reference proteome</keyword>
<dbReference type="Pfam" id="PF00096">
    <property type="entry name" value="zf-C2H2"/>
    <property type="match status" value="3"/>
</dbReference>
<evidence type="ECO:0000256" key="10">
    <source>
        <dbReference type="PROSITE-ProRule" id="PRU00042"/>
    </source>
</evidence>
<dbReference type="FunFam" id="3.30.160.60:FF:001049">
    <property type="entry name" value="zinc finger protein 319"/>
    <property type="match status" value="1"/>
</dbReference>
<sequence length="182" mass="20426">GGLSATAASGAATRAPTGRRCASTSSPMTDSGPFTCPVCARSFVQRTHLMDHMRIHTGERPFRCDLCPLAFTQKSWNLSMHLHTHTGERPFKCGYCSRAFADRSNMRKHIPVLWTRLGVGFRCNVCGHATLQKDHVKAHCRTHTGEKPYACEYCPRRFGQHCNLARHRRTHTGERPYACPLC</sequence>
<evidence type="ECO:0000256" key="5">
    <source>
        <dbReference type="ARBA" id="ARBA00022833"/>
    </source>
</evidence>
<evidence type="ECO:0000313" key="13">
    <source>
        <dbReference type="EMBL" id="EEC06575.1"/>
    </source>
</evidence>
<dbReference type="PROSITE" id="PS50157">
    <property type="entry name" value="ZINC_FINGER_C2H2_2"/>
    <property type="match status" value="5"/>
</dbReference>
<gene>
    <name evidence="13" type="ORF">IscW_ISCW017906</name>
</gene>
<keyword evidence="6" id="KW-0805">Transcription regulation</keyword>
<dbReference type="GO" id="GO:0006355">
    <property type="term" value="P:regulation of DNA-templated transcription"/>
    <property type="evidence" value="ECO:0007669"/>
    <property type="project" value="UniProtKB-ARBA"/>
</dbReference>
<dbReference type="FunFam" id="3.30.160.60:FF:002716">
    <property type="entry name" value="Zinc finger protein 212"/>
    <property type="match status" value="1"/>
</dbReference>
<keyword evidence="7" id="KW-0238">DNA-binding</keyword>
<dbReference type="VEuPathDB" id="VectorBase:ISCI017906"/>
<dbReference type="GO" id="GO:0010468">
    <property type="term" value="P:regulation of gene expression"/>
    <property type="evidence" value="ECO:0000318"/>
    <property type="project" value="GO_Central"/>
</dbReference>